<sequence length="809" mass="92783">MKKNSCHNTWKQVKAGILLPSYLLTFLLFLSSCSMTKNIPEGEQLFTGLTKMAYDDEQKGGPYAEHLELMKEELEAALATEPNGSLFGSSYYTVPWSWHLWVYNKYAGKDSGFARWMVKSFGKPPVLMSQVNPALRASVAQSVLRNNGFFRGYVNYETVQQKNPKKCKIGYTIHLDSLFTLDSVSHRNFPEAMNQLIDSTREESLIKSGEPFSVANLDGERSRINTLMRNNGYYFYTPNYASYLADTFAVDNKVQLRLQLADGLPAEALRKWYIGHIDVQFRKSMRDQLTDSIQRRHLTIHYSGKHSPIRPSVVLRNLRLRPRQEFNYDKYIESANKINATGVFSSTDFRFTPRPDTDTLDLRLSCVFDKPYDFYIEANAIGRTNGRYGPEAKVGFTKRNLFRGAEKLDVNLHGAYQWQESGGSNTSTYEYGADASIEFPRIIAPFYNSDRRRRSRDGRPRQRRFYVPPTTYAKVSTDVMRRPDFYKMHVVSGEWTYRWQTSERSRHEFSPLTVKYQFKNSTTAMYDSIIGENMYLAAAMDDYFIPKMRYTYTYTSPRTRWETTVEEAGNLVSLVDAACGKSINEKGKRLFKAAYSQFLRLETDLTKTWSVGMSSKLVGHVNAGIIWSYGNSDDAPFSEMFYAGGANSIRAFSVRDIGPGRFNDFDMRDRQFNYIFRNGETKLIANLEYRMPLFGNLHGAVFLDAGNVWNLKGSGITDDDIKGMEPEDALTMMIIKEWGDQSKFEARHFLNDLALGTGIGLRYDLGFLVVRVDWGYALHCPQDTGKSGYFNAPRFRHAQTLNFAIGYPF</sequence>
<dbReference type="PANTHER" id="PTHR12815:SF47">
    <property type="entry name" value="TRANSLOCATION AND ASSEMBLY MODULE SUBUNIT TAMA"/>
    <property type="match status" value="1"/>
</dbReference>
<evidence type="ECO:0000256" key="4">
    <source>
        <dbReference type="ARBA" id="ARBA00023136"/>
    </source>
</evidence>
<evidence type="ECO:0000256" key="5">
    <source>
        <dbReference type="ARBA" id="ARBA00023237"/>
    </source>
</evidence>
<feature type="domain" description="Bacterial surface antigen (D15)" evidence="6">
    <location>
        <begin position="596"/>
        <end position="807"/>
    </location>
</feature>
<dbReference type="RefSeq" id="WP_081911025.1">
    <property type="nucleotide sequence ID" value="NZ_FNUV01000001.1"/>
</dbReference>
<organism evidence="7 8">
    <name type="scientific">Xylanibacter ruminicola</name>
    <name type="common">Prevotella ruminicola</name>
    <dbReference type="NCBI Taxonomy" id="839"/>
    <lineage>
        <taxon>Bacteria</taxon>
        <taxon>Pseudomonadati</taxon>
        <taxon>Bacteroidota</taxon>
        <taxon>Bacteroidia</taxon>
        <taxon>Bacteroidales</taxon>
        <taxon>Prevotellaceae</taxon>
        <taxon>Xylanibacter</taxon>
    </lineage>
</organism>
<dbReference type="Gene3D" id="3.10.20.310">
    <property type="entry name" value="membrane protein fhac"/>
    <property type="match status" value="1"/>
</dbReference>
<evidence type="ECO:0000256" key="2">
    <source>
        <dbReference type="ARBA" id="ARBA00022692"/>
    </source>
</evidence>
<dbReference type="Proteomes" id="UP000236735">
    <property type="component" value="Unassembled WGS sequence"/>
</dbReference>
<keyword evidence="2" id="KW-0812">Transmembrane</keyword>
<evidence type="ECO:0000313" key="8">
    <source>
        <dbReference type="Proteomes" id="UP000236735"/>
    </source>
</evidence>
<gene>
    <name evidence="7" type="ORF">SAMN05216354_0453</name>
</gene>
<dbReference type="InterPro" id="IPR000184">
    <property type="entry name" value="Bac_surfAg_D15"/>
</dbReference>
<proteinExistence type="predicted"/>
<dbReference type="PROSITE" id="PS51257">
    <property type="entry name" value="PROKAR_LIPOPROTEIN"/>
    <property type="match status" value="1"/>
</dbReference>
<evidence type="ECO:0000313" key="7">
    <source>
        <dbReference type="EMBL" id="SEF44245.1"/>
    </source>
</evidence>
<accession>A0A1H5S0Z0</accession>
<dbReference type="GO" id="GO:0019867">
    <property type="term" value="C:outer membrane"/>
    <property type="evidence" value="ECO:0007669"/>
    <property type="project" value="InterPro"/>
</dbReference>
<dbReference type="Pfam" id="PF01103">
    <property type="entry name" value="Omp85"/>
    <property type="match status" value="1"/>
</dbReference>
<protein>
    <submittedName>
        <fullName evidence="7">Surface antigen</fullName>
    </submittedName>
</protein>
<dbReference type="AlphaFoldDB" id="A0A1H5S0Z0"/>
<keyword evidence="4" id="KW-0472">Membrane</keyword>
<keyword evidence="5" id="KW-0998">Cell outer membrane</keyword>
<comment type="subcellular location">
    <subcellularLocation>
        <location evidence="1">Membrane</location>
    </subcellularLocation>
</comment>
<keyword evidence="3" id="KW-0732">Signal</keyword>
<name>A0A1H5S0Z0_XYLRU</name>
<reference evidence="7 8" key="1">
    <citation type="submission" date="2016-10" db="EMBL/GenBank/DDBJ databases">
        <authorList>
            <person name="de Groot N.N."/>
        </authorList>
    </citation>
    <scope>NUCLEOTIDE SEQUENCE [LARGE SCALE GENOMIC DNA]</scope>
    <source>
        <strain evidence="7 8">AR32</strain>
    </source>
</reference>
<dbReference type="EMBL" id="FNUV01000001">
    <property type="protein sequence ID" value="SEF44245.1"/>
    <property type="molecule type" value="Genomic_DNA"/>
</dbReference>
<dbReference type="GeneID" id="32574324"/>
<evidence type="ECO:0000259" key="6">
    <source>
        <dbReference type="Pfam" id="PF01103"/>
    </source>
</evidence>
<dbReference type="Gene3D" id="2.40.160.50">
    <property type="entry name" value="membrane protein fhac: a member of the omp85/tpsb transporter family"/>
    <property type="match status" value="1"/>
</dbReference>
<evidence type="ECO:0000256" key="3">
    <source>
        <dbReference type="ARBA" id="ARBA00022729"/>
    </source>
</evidence>
<dbReference type="PANTHER" id="PTHR12815">
    <property type="entry name" value="SORTING AND ASSEMBLY MACHINERY SAMM50 PROTEIN FAMILY MEMBER"/>
    <property type="match status" value="1"/>
</dbReference>
<evidence type="ECO:0000256" key="1">
    <source>
        <dbReference type="ARBA" id="ARBA00004370"/>
    </source>
</evidence>
<dbReference type="InterPro" id="IPR039910">
    <property type="entry name" value="D15-like"/>
</dbReference>